<gene>
    <name evidence="2" type="ORF">C0V82_01665</name>
</gene>
<evidence type="ECO:0000313" key="2">
    <source>
        <dbReference type="EMBL" id="AUN29096.1"/>
    </source>
</evidence>
<dbReference type="Gene3D" id="2.160.20.80">
    <property type="entry name" value="E3 ubiquitin-protein ligase SopA"/>
    <property type="match status" value="1"/>
</dbReference>
<dbReference type="AlphaFoldDB" id="A0A2K9N964"/>
<dbReference type="InterPro" id="IPR001646">
    <property type="entry name" value="5peptide_repeat"/>
</dbReference>
<keyword evidence="1" id="KW-0677">Repeat</keyword>
<organism evidence="2 3">
    <name type="scientific">Niveispirillum cyanobacteriorum</name>
    <dbReference type="NCBI Taxonomy" id="1612173"/>
    <lineage>
        <taxon>Bacteria</taxon>
        <taxon>Pseudomonadati</taxon>
        <taxon>Pseudomonadota</taxon>
        <taxon>Alphaproteobacteria</taxon>
        <taxon>Rhodospirillales</taxon>
        <taxon>Azospirillaceae</taxon>
        <taxon>Niveispirillum</taxon>
    </lineage>
</organism>
<keyword evidence="3" id="KW-1185">Reference proteome</keyword>
<dbReference type="KEGG" id="ncb:C0V82_01665"/>
<dbReference type="Pfam" id="PF00805">
    <property type="entry name" value="Pentapeptide"/>
    <property type="match status" value="2"/>
</dbReference>
<sequence length="176" mass="18384">MDKTNTPPVPAAINLKHLIGLLIVLAVGAGGAMAACTDAAADGVNWRRCYMDGRDLKSVSLSQAMLREATFQRSDLSGATLTGADAYRAKFLSARLDRVVMDGARLIEADLTRAELSGASLKNADLRNAKLVGAIMKGADLTGARLDGADLRNADLAGARWADGRLCGEGSVGQCH</sequence>
<protein>
    <submittedName>
        <fullName evidence="2">Pentapeptide repeat-containing protein</fullName>
    </submittedName>
</protein>
<dbReference type="EMBL" id="CP025611">
    <property type="protein sequence ID" value="AUN29096.1"/>
    <property type="molecule type" value="Genomic_DNA"/>
</dbReference>
<dbReference type="SUPFAM" id="SSF141571">
    <property type="entry name" value="Pentapeptide repeat-like"/>
    <property type="match status" value="1"/>
</dbReference>
<dbReference type="RefSeq" id="WP_102110846.1">
    <property type="nucleotide sequence ID" value="NZ_BMGN01000004.1"/>
</dbReference>
<dbReference type="Proteomes" id="UP000234752">
    <property type="component" value="Chromosome eg_1"/>
</dbReference>
<accession>A0A2K9N964</accession>
<dbReference type="OrthoDB" id="7304622at2"/>
<evidence type="ECO:0000256" key="1">
    <source>
        <dbReference type="ARBA" id="ARBA00022737"/>
    </source>
</evidence>
<dbReference type="PANTHER" id="PTHR47485">
    <property type="entry name" value="THYLAKOID LUMENAL 17.4 KDA PROTEIN, CHLOROPLASTIC"/>
    <property type="match status" value="1"/>
</dbReference>
<proteinExistence type="predicted"/>
<reference evidence="2 3" key="1">
    <citation type="submission" date="2017-12" db="EMBL/GenBank/DDBJ databases">
        <title>Genomes of bacteria within cyanobacterial aggregates.</title>
        <authorList>
            <person name="Cai H."/>
        </authorList>
    </citation>
    <scope>NUCLEOTIDE SEQUENCE [LARGE SCALE GENOMIC DNA]</scope>
    <source>
        <strain evidence="2 3">TH16</strain>
    </source>
</reference>
<dbReference type="PANTHER" id="PTHR47485:SF1">
    <property type="entry name" value="THYLAKOID LUMENAL 17.4 KDA PROTEIN, CHLOROPLASTIC"/>
    <property type="match status" value="1"/>
</dbReference>
<evidence type="ECO:0000313" key="3">
    <source>
        <dbReference type="Proteomes" id="UP000234752"/>
    </source>
</evidence>
<name>A0A2K9N964_9PROT</name>